<keyword evidence="3 6" id="KW-0378">Hydrolase</keyword>
<feature type="binding site" evidence="5">
    <location>
        <position position="70"/>
    </location>
    <ligand>
        <name>Mg(2+)</name>
        <dbReference type="ChEBI" id="CHEBI:18420"/>
        <label>1</label>
        <note>catalytic</note>
    </ligand>
</feature>
<name>A0A1L8CJQ2_9PROT</name>
<comment type="similarity">
    <text evidence="1">Belongs to the inositol monophosphatase superfamily.</text>
</comment>
<dbReference type="PROSITE" id="PS00629">
    <property type="entry name" value="IMP_1"/>
    <property type="match status" value="1"/>
</dbReference>
<keyword evidence="7" id="KW-1185">Reference proteome</keyword>
<dbReference type="Proteomes" id="UP000231632">
    <property type="component" value="Unassembled WGS sequence"/>
</dbReference>
<dbReference type="RefSeq" id="WP_072658351.1">
    <property type="nucleotide sequence ID" value="NZ_BDFD01000001.1"/>
</dbReference>
<dbReference type="STRING" id="1921010.MMIC_P0083"/>
<dbReference type="GO" id="GO:0008934">
    <property type="term" value="F:inositol monophosphate 1-phosphatase activity"/>
    <property type="evidence" value="ECO:0007669"/>
    <property type="project" value="TreeGrafter"/>
</dbReference>
<dbReference type="EC" id="3.1.3.25" evidence="6"/>
<evidence type="ECO:0000256" key="5">
    <source>
        <dbReference type="PIRSR" id="PIRSR600760-2"/>
    </source>
</evidence>
<evidence type="ECO:0000313" key="7">
    <source>
        <dbReference type="Proteomes" id="UP000231632"/>
    </source>
</evidence>
<dbReference type="CDD" id="cd01637">
    <property type="entry name" value="IMPase_like"/>
    <property type="match status" value="1"/>
</dbReference>
<reference evidence="6 7" key="1">
    <citation type="journal article" date="2017" name="Arch. Microbiol.">
        <title>Mariprofundus micogutta sp. nov., a novel iron-oxidizing zetaproteobacterium isolated from a deep-sea hydrothermal field at the Bayonnaise knoll of the Izu-Ogasawara arc, and a description of Mariprofundales ord. nov. and Zetaproteobacteria classis nov.</title>
        <authorList>
            <person name="Makita H."/>
            <person name="Tanaka E."/>
            <person name="Mitsunobu S."/>
            <person name="Miyazaki M."/>
            <person name="Nunoura T."/>
            <person name="Uematsu K."/>
            <person name="Takaki Y."/>
            <person name="Nishi S."/>
            <person name="Shimamura S."/>
            <person name="Takai K."/>
        </authorList>
    </citation>
    <scope>NUCLEOTIDE SEQUENCE [LARGE SCALE GENOMIC DNA]</scope>
    <source>
        <strain evidence="6 7">ET2</strain>
    </source>
</reference>
<feature type="binding site" evidence="5">
    <location>
        <position position="92"/>
    </location>
    <ligand>
        <name>Mg(2+)</name>
        <dbReference type="ChEBI" id="CHEBI:18420"/>
        <label>1</label>
        <note>catalytic</note>
    </ligand>
</feature>
<evidence type="ECO:0000256" key="4">
    <source>
        <dbReference type="ARBA" id="ARBA00022842"/>
    </source>
</evidence>
<dbReference type="Pfam" id="PF00459">
    <property type="entry name" value="Inositol_P"/>
    <property type="match status" value="1"/>
</dbReference>
<proteinExistence type="inferred from homology"/>
<comment type="caution">
    <text evidence="6">The sequence shown here is derived from an EMBL/GenBank/DDBJ whole genome shotgun (WGS) entry which is preliminary data.</text>
</comment>
<keyword evidence="2 5" id="KW-0479">Metal-binding</keyword>
<protein>
    <submittedName>
        <fullName evidence="6">Myo-inositol-1(Or 4)-monophosphatase</fullName>
        <ecNumber evidence="6">3.1.3.25</ecNumber>
    </submittedName>
</protein>
<evidence type="ECO:0000256" key="1">
    <source>
        <dbReference type="ARBA" id="ARBA00009759"/>
    </source>
</evidence>
<accession>A0A1L8CJQ2</accession>
<dbReference type="InterPro" id="IPR000760">
    <property type="entry name" value="Inositol_monophosphatase-like"/>
</dbReference>
<organism evidence="6 7">
    <name type="scientific">Mariprofundus micogutta</name>
    <dbReference type="NCBI Taxonomy" id="1921010"/>
    <lineage>
        <taxon>Bacteria</taxon>
        <taxon>Pseudomonadati</taxon>
        <taxon>Pseudomonadota</taxon>
        <taxon>Candidatius Mariprofundia</taxon>
        <taxon>Mariprofundales</taxon>
        <taxon>Mariprofundaceae</taxon>
        <taxon>Mariprofundus</taxon>
    </lineage>
</organism>
<dbReference type="InterPro" id="IPR020583">
    <property type="entry name" value="Inositol_monoP_metal-BS"/>
</dbReference>
<sequence>MSYSNTITVAELSAILKQAGREIIMPAYRSSVIISGKADGSIVTETDLACQTYIQDKLAQLDSSIAFLGEEMSEEEQLHCLRTSNGSYWCLDPLDGTTNFATNLPGFALSLALIENGLVELACIYDPVRDELFTAKRGSGAELNGTDIHASAETELNNAVGYVDFKRLQRDTAVKLACDKLYRSQRNLGSCALEWAWLAAGRGQFIIHGGEKVWDFSAGSLIATEAGCISGDFNGQPLFPDAGLSSPILAACSSPVHESLKRQLSE</sequence>
<dbReference type="EMBL" id="BDFD01000001">
    <property type="protein sequence ID" value="GAV19154.1"/>
    <property type="molecule type" value="Genomic_DNA"/>
</dbReference>
<feature type="binding site" evidence="5">
    <location>
        <position position="215"/>
    </location>
    <ligand>
        <name>Mg(2+)</name>
        <dbReference type="ChEBI" id="CHEBI:18420"/>
        <label>1</label>
        <note>catalytic</note>
    </ligand>
</feature>
<evidence type="ECO:0000256" key="3">
    <source>
        <dbReference type="ARBA" id="ARBA00022801"/>
    </source>
</evidence>
<feature type="binding site" evidence="5">
    <location>
        <position position="94"/>
    </location>
    <ligand>
        <name>Mg(2+)</name>
        <dbReference type="ChEBI" id="CHEBI:18420"/>
        <label>1</label>
        <note>catalytic</note>
    </ligand>
</feature>
<dbReference type="PANTHER" id="PTHR20854:SF4">
    <property type="entry name" value="INOSITOL-1-MONOPHOSPHATASE-RELATED"/>
    <property type="match status" value="1"/>
</dbReference>
<dbReference type="SUPFAM" id="SSF56655">
    <property type="entry name" value="Carbohydrate phosphatase"/>
    <property type="match status" value="1"/>
</dbReference>
<dbReference type="GO" id="GO:0006020">
    <property type="term" value="P:inositol metabolic process"/>
    <property type="evidence" value="ECO:0007669"/>
    <property type="project" value="TreeGrafter"/>
</dbReference>
<dbReference type="GO" id="GO:0046872">
    <property type="term" value="F:metal ion binding"/>
    <property type="evidence" value="ECO:0007669"/>
    <property type="project" value="UniProtKB-KW"/>
</dbReference>
<comment type="cofactor">
    <cofactor evidence="5">
        <name>Mg(2+)</name>
        <dbReference type="ChEBI" id="CHEBI:18420"/>
    </cofactor>
</comment>
<dbReference type="Gene3D" id="3.30.540.10">
    <property type="entry name" value="Fructose-1,6-Bisphosphatase, subunit A, domain 1"/>
    <property type="match status" value="1"/>
</dbReference>
<feature type="binding site" evidence="5">
    <location>
        <position position="95"/>
    </location>
    <ligand>
        <name>Mg(2+)</name>
        <dbReference type="ChEBI" id="CHEBI:18420"/>
        <label>1</label>
        <note>catalytic</note>
    </ligand>
</feature>
<keyword evidence="4 5" id="KW-0460">Magnesium</keyword>
<dbReference type="PRINTS" id="PR00377">
    <property type="entry name" value="IMPHPHTASES"/>
</dbReference>
<dbReference type="AlphaFoldDB" id="A0A1L8CJQ2"/>
<dbReference type="Gene3D" id="3.40.190.80">
    <property type="match status" value="1"/>
</dbReference>
<dbReference type="GO" id="GO:0007165">
    <property type="term" value="P:signal transduction"/>
    <property type="evidence" value="ECO:0007669"/>
    <property type="project" value="TreeGrafter"/>
</dbReference>
<dbReference type="OrthoDB" id="5289799at2"/>
<dbReference type="PANTHER" id="PTHR20854">
    <property type="entry name" value="INOSITOL MONOPHOSPHATASE"/>
    <property type="match status" value="1"/>
</dbReference>
<evidence type="ECO:0000313" key="6">
    <source>
        <dbReference type="EMBL" id="GAV19154.1"/>
    </source>
</evidence>
<gene>
    <name evidence="6" type="ORF">MMIC_P0083</name>
</gene>
<evidence type="ECO:0000256" key="2">
    <source>
        <dbReference type="ARBA" id="ARBA00022723"/>
    </source>
</evidence>